<evidence type="ECO:0000313" key="5">
    <source>
        <dbReference type="EMBL" id="EAQ03990.1"/>
    </source>
</evidence>
<dbReference type="AlphaFoldDB" id="A3TWJ4"/>
<dbReference type="Proteomes" id="UP000004318">
    <property type="component" value="Unassembled WGS sequence"/>
</dbReference>
<dbReference type="HOGENOM" id="CLU_015184_0_1_5"/>
<dbReference type="GO" id="GO:0000270">
    <property type="term" value="P:peptidoglycan metabolic process"/>
    <property type="evidence" value="ECO:0007669"/>
    <property type="project" value="InterPro"/>
</dbReference>
<evidence type="ECO:0000259" key="4">
    <source>
        <dbReference type="Pfam" id="PF01464"/>
    </source>
</evidence>
<dbReference type="eggNOG" id="COG0741">
    <property type="taxonomic scope" value="Bacteria"/>
</dbReference>
<proteinExistence type="inferred from homology"/>
<evidence type="ECO:0000256" key="1">
    <source>
        <dbReference type="ARBA" id="ARBA00007734"/>
    </source>
</evidence>
<protein>
    <submittedName>
        <fullName evidence="5">Transglycosylase, Slt family protein</fullName>
    </submittedName>
</protein>
<dbReference type="GO" id="GO:0042597">
    <property type="term" value="C:periplasmic space"/>
    <property type="evidence" value="ECO:0007669"/>
    <property type="project" value="InterPro"/>
</dbReference>
<accession>A3TWJ4</accession>
<dbReference type="PROSITE" id="PS00922">
    <property type="entry name" value="TRANSGLYCOSYLASE"/>
    <property type="match status" value="1"/>
</dbReference>
<dbReference type="InterPro" id="IPR008939">
    <property type="entry name" value="Lytic_TGlycosylase_superhlx_U"/>
</dbReference>
<dbReference type="CDD" id="cd13401">
    <property type="entry name" value="Slt70-like"/>
    <property type="match status" value="1"/>
</dbReference>
<feature type="domain" description="Transglycosylase SLT" evidence="4">
    <location>
        <begin position="501"/>
        <end position="602"/>
    </location>
</feature>
<dbReference type="GO" id="GO:0008933">
    <property type="term" value="F:peptidoglycan lytic transglycosylase activity"/>
    <property type="evidence" value="ECO:0007669"/>
    <property type="project" value="InterPro"/>
</dbReference>
<dbReference type="Gene3D" id="1.25.20.10">
    <property type="entry name" value="Bacterial muramidases"/>
    <property type="match status" value="1"/>
</dbReference>
<dbReference type="InterPro" id="IPR023346">
    <property type="entry name" value="Lysozyme-like_dom_sf"/>
</dbReference>
<dbReference type="SUPFAM" id="SSF53955">
    <property type="entry name" value="Lysozyme-like"/>
    <property type="match status" value="1"/>
</dbReference>
<dbReference type="PANTHER" id="PTHR37423:SF2">
    <property type="entry name" value="MEMBRANE-BOUND LYTIC MUREIN TRANSGLYCOSYLASE C"/>
    <property type="match status" value="1"/>
</dbReference>
<keyword evidence="6" id="KW-1185">Reference proteome</keyword>
<comment type="similarity">
    <text evidence="1">Belongs to the transglycosylase Slt family.</text>
</comment>
<sequence length="666" mass="72632">MKPRRAGQALLLLLAFIVAVPVALPAAAQRTGESVVPRPLSSAFAAARDGNWETALPLAERDGPVARDILEWTRLRAGEGTPAEVLAFLRDNAHWPGLAYLRQRSEPAFLDATDAQVLAFFDGHLPETGRGALRLAAAQEMAGQAGEAQANVVLAWRTLALDAATHDMFLARYGDLLGPHHAARLSLSLWNDRSGDTERMLDLVGEDQARLARARLALSNDGNNVDALIEAVPESLRKDPGLAYDRYIWRIRKGLHGGAKDLLLEQSRIPGGLGYPDRWANHRRSYARGEMRSGDPARAYLLASGHQLTEGGNFADLEWLSGYIALTYLDDPEAALAHFDRLEAGVQTPISLGRAGYWRGRALEAMGDEEAAQEAYLRGGRHQTTFYGLLAAEKAGLGFDPAMAGRAEAAHWSETPLADSDLREAVMLFRAAGLDHEAERFLTHMAETATPEELASLGRMVEEAGDPHLEVMLGKAAAQRAIVLPRHYYALHPMTELDLPVSTEMALAIARRESEFDPAVTSHVGARGLMQLMPRTGLAMAEKVRDTGDVAGRLGYWAFNARLGSAYLAQLAEEFSGNVLLVSAGYNAGPSRSVRWSDQFGDPRSGEVDPVDWVEHIPFRETRNYVQRVAESLPIYRARLGREPLPIPFGTELTGSTIAAFPPQGE</sequence>
<dbReference type="STRING" id="252305.OB2597_12121"/>
<dbReference type="GO" id="GO:0004553">
    <property type="term" value="F:hydrolase activity, hydrolyzing O-glycosyl compounds"/>
    <property type="evidence" value="ECO:0007669"/>
    <property type="project" value="InterPro"/>
</dbReference>
<dbReference type="PANTHER" id="PTHR37423">
    <property type="entry name" value="SOLUBLE LYTIC MUREIN TRANSGLYCOSYLASE-RELATED"/>
    <property type="match status" value="1"/>
</dbReference>
<gene>
    <name evidence="5" type="ORF">OB2597_12121</name>
</gene>
<evidence type="ECO:0000256" key="3">
    <source>
        <dbReference type="ARBA" id="ARBA00022729"/>
    </source>
</evidence>
<dbReference type="GO" id="GO:0016020">
    <property type="term" value="C:membrane"/>
    <property type="evidence" value="ECO:0007669"/>
    <property type="project" value="InterPro"/>
</dbReference>
<organism evidence="5 6">
    <name type="scientific">Pseudooceanicola batsensis (strain ATCC BAA-863 / DSM 15984 / KCTC 12145 / HTCC2597)</name>
    <name type="common">Oceanicola batsensis</name>
    <dbReference type="NCBI Taxonomy" id="252305"/>
    <lineage>
        <taxon>Bacteria</taxon>
        <taxon>Pseudomonadati</taxon>
        <taxon>Pseudomonadota</taxon>
        <taxon>Alphaproteobacteria</taxon>
        <taxon>Rhodobacterales</taxon>
        <taxon>Paracoccaceae</taxon>
        <taxon>Pseudooceanicola</taxon>
    </lineage>
</organism>
<dbReference type="SUPFAM" id="SSF48435">
    <property type="entry name" value="Bacterial muramidases"/>
    <property type="match status" value="1"/>
</dbReference>
<evidence type="ECO:0000313" key="6">
    <source>
        <dbReference type="Proteomes" id="UP000004318"/>
    </source>
</evidence>
<dbReference type="InterPro" id="IPR000189">
    <property type="entry name" value="Transglyc_AS"/>
</dbReference>
<dbReference type="EMBL" id="AAMO01000003">
    <property type="protein sequence ID" value="EAQ03990.1"/>
    <property type="molecule type" value="Genomic_DNA"/>
</dbReference>
<evidence type="ECO:0000256" key="2">
    <source>
        <dbReference type="ARBA" id="ARBA00009387"/>
    </source>
</evidence>
<comment type="similarity">
    <text evidence="2">Belongs to the virb1 family.</text>
</comment>
<comment type="caution">
    <text evidence="5">The sequence shown here is derived from an EMBL/GenBank/DDBJ whole genome shotgun (WGS) entry which is preliminary data.</text>
</comment>
<reference evidence="5 6" key="1">
    <citation type="journal article" date="2010" name="J. Bacteriol.">
        <title>Genome sequences of Oceanicola granulosus HTCC2516(T) and Oceanicola batsensis HTCC2597(TDelta).</title>
        <authorList>
            <person name="Thrash J.C."/>
            <person name="Cho J.C."/>
            <person name="Vergin K.L."/>
            <person name="Giovannoni S.J."/>
        </authorList>
    </citation>
    <scope>NUCLEOTIDE SEQUENCE [LARGE SCALE GENOMIC DNA]</scope>
    <source>
        <strain evidence="6">ATCC BAA-863 / DSM 15984 / KCTC 12145 / HTCC2597</strain>
    </source>
</reference>
<dbReference type="Gene3D" id="1.10.530.10">
    <property type="match status" value="1"/>
</dbReference>
<keyword evidence="3" id="KW-0732">Signal</keyword>
<name>A3TWJ4_PSEBH</name>
<dbReference type="Pfam" id="PF01464">
    <property type="entry name" value="SLT"/>
    <property type="match status" value="1"/>
</dbReference>
<dbReference type="InterPro" id="IPR008258">
    <property type="entry name" value="Transglycosylase_SLT_dom_1"/>
</dbReference>